<feature type="site" description="Interaction with histone H4 N-terminus" evidence="12">
    <location>
        <position position="205"/>
    </location>
</feature>
<evidence type="ECO:0000256" key="7">
    <source>
        <dbReference type="ARBA" id="ARBA00023315"/>
    </source>
</evidence>
<evidence type="ECO:0000256" key="1">
    <source>
        <dbReference type="ARBA" id="ARBA00004123"/>
    </source>
</evidence>
<dbReference type="InterPro" id="IPR019467">
    <property type="entry name" value="Hat1_N"/>
</dbReference>
<dbReference type="Pfam" id="PF21183">
    <property type="entry name" value="HAT1_C"/>
    <property type="match status" value="1"/>
</dbReference>
<dbReference type="PIRSF" id="PIRSF038084">
    <property type="entry name" value="HAT-B_cat"/>
    <property type="match status" value="1"/>
</dbReference>
<evidence type="ECO:0000313" key="15">
    <source>
        <dbReference type="Ensembl" id="ENSCMIP00000030593.1"/>
    </source>
</evidence>
<keyword evidence="5 9" id="KW-0808">Transferase</keyword>
<dbReference type="OMA" id="WTCDAND"/>
<dbReference type="Proteomes" id="UP000314986">
    <property type="component" value="Unassembled WGS sequence"/>
</dbReference>
<dbReference type="Gene3D" id="1.10.10.390">
    <property type="match status" value="1"/>
</dbReference>
<dbReference type="GO" id="GO:0031509">
    <property type="term" value="P:subtelomeric heterochromatin formation"/>
    <property type="evidence" value="ECO:0007669"/>
    <property type="project" value="InterPro"/>
</dbReference>
<dbReference type="InterPro" id="IPR016181">
    <property type="entry name" value="Acyl_CoA_acyltransferase"/>
</dbReference>
<organism evidence="15 16">
    <name type="scientific">Callorhinchus milii</name>
    <name type="common">Ghost shark</name>
    <dbReference type="NCBI Taxonomy" id="7868"/>
    <lineage>
        <taxon>Eukaryota</taxon>
        <taxon>Metazoa</taxon>
        <taxon>Chordata</taxon>
        <taxon>Craniata</taxon>
        <taxon>Vertebrata</taxon>
        <taxon>Chondrichthyes</taxon>
        <taxon>Holocephali</taxon>
        <taxon>Chimaeriformes</taxon>
        <taxon>Callorhinchidae</taxon>
        <taxon>Callorhinchus</taxon>
    </lineage>
</organism>
<reference evidence="15" key="4">
    <citation type="submission" date="2025-08" db="UniProtKB">
        <authorList>
            <consortium name="Ensembl"/>
        </authorList>
    </citation>
    <scope>IDENTIFICATION</scope>
</reference>
<dbReference type="STRING" id="7868.ENSCMIP00000030593"/>
<dbReference type="EC" id="2.3.1.48" evidence="3 9"/>
<keyword evidence="16" id="KW-1185">Reference proteome</keyword>
<evidence type="ECO:0000259" key="13">
    <source>
        <dbReference type="Pfam" id="PF10394"/>
    </source>
</evidence>
<keyword evidence="6" id="KW-0539">Nucleus</keyword>
<comment type="subunit">
    <text evidence="9">Catalytic subunit of the type B histone acetyltransferase (HAT) complex, composed of RBBP7 and HAT1. Interacts with histones H4 and H2A.</text>
</comment>
<dbReference type="InParanoid" id="A0A4W3IWL7"/>
<evidence type="ECO:0000313" key="16">
    <source>
        <dbReference type="Proteomes" id="UP000314986"/>
    </source>
</evidence>
<feature type="region of interest" description="Interaction with histone H4 N-terminus" evidence="11">
    <location>
        <begin position="231"/>
        <end position="233"/>
    </location>
</feature>
<dbReference type="InterPro" id="IPR013523">
    <property type="entry name" value="Hist_AcTrfase_HAT1_C"/>
</dbReference>
<feature type="domain" description="Histone acetyl transferase HAT1 N-terminal" evidence="13">
    <location>
        <begin position="32"/>
        <end position="193"/>
    </location>
</feature>
<reference evidence="16" key="2">
    <citation type="journal article" date="2007" name="PLoS Biol.">
        <title>Survey sequencing and comparative analysis of the elephant shark (Callorhinchus milii) genome.</title>
        <authorList>
            <person name="Venkatesh B."/>
            <person name="Kirkness E.F."/>
            <person name="Loh Y.H."/>
            <person name="Halpern A.L."/>
            <person name="Lee A.P."/>
            <person name="Johnson J."/>
            <person name="Dandona N."/>
            <person name="Viswanathan L.D."/>
            <person name="Tay A."/>
            <person name="Venter J.C."/>
            <person name="Strausberg R.L."/>
            <person name="Brenner S."/>
        </authorList>
    </citation>
    <scope>NUCLEOTIDE SEQUENCE [LARGE SCALE GENOMIC DNA]</scope>
</reference>
<evidence type="ECO:0000256" key="9">
    <source>
        <dbReference type="PIRNR" id="PIRNR038084"/>
    </source>
</evidence>
<dbReference type="FunCoup" id="A0A4W3IWL7">
    <property type="interactions" value="732"/>
</dbReference>
<feature type="domain" description="Histone acetyltransferase type B catalytic subunit C-terminal" evidence="14">
    <location>
        <begin position="292"/>
        <end position="343"/>
    </location>
</feature>
<comment type="catalytic activity">
    <reaction evidence="8 9">
        <text>L-lysyl-[protein] + acetyl-CoA = N(6)-acetyl-L-lysyl-[protein] + CoA + H(+)</text>
        <dbReference type="Rhea" id="RHEA:45948"/>
        <dbReference type="Rhea" id="RHEA-COMP:9752"/>
        <dbReference type="Rhea" id="RHEA-COMP:10731"/>
        <dbReference type="ChEBI" id="CHEBI:15378"/>
        <dbReference type="ChEBI" id="CHEBI:29969"/>
        <dbReference type="ChEBI" id="CHEBI:57287"/>
        <dbReference type="ChEBI" id="CHEBI:57288"/>
        <dbReference type="ChEBI" id="CHEBI:61930"/>
        <dbReference type="EC" id="2.3.1.48"/>
    </reaction>
</comment>
<dbReference type="AlphaFoldDB" id="A0A4W3IWL7"/>
<feature type="region of interest" description="Interaction with histone H4 N-terminus" evidence="11">
    <location>
        <begin position="68"/>
        <end position="70"/>
    </location>
</feature>
<dbReference type="SUPFAM" id="SSF55729">
    <property type="entry name" value="Acyl-CoA N-acyltransferases (Nat)"/>
    <property type="match status" value="1"/>
</dbReference>
<dbReference type="GO" id="GO:0000781">
    <property type="term" value="C:chromosome, telomeric region"/>
    <property type="evidence" value="ECO:0007669"/>
    <property type="project" value="GOC"/>
</dbReference>
<comment type="subcellular location">
    <subcellularLocation>
        <location evidence="1">Nucleus</location>
    </subcellularLocation>
</comment>
<dbReference type="GeneTree" id="ENSGT00390000007069"/>
<comment type="function">
    <text evidence="9">Histone acetyltransferase that plays a role in different biological processes including cell cycle progression, glucose metabolism, histone production or DNA damage repair. Coordinates histone production and acetylation via H4 promoter binding. Acetylates histone H4 at 'Lys-5' (H4K5ac) and 'Lys-12' (H4K12ac) and, to a lesser extent, histone H2A at 'Lys-5' (H2AK5ac).</text>
</comment>
<dbReference type="InterPro" id="IPR048776">
    <property type="entry name" value="HAT1_C"/>
</dbReference>
<feature type="active site" description="Proton donor/acceptor" evidence="10">
    <location>
        <position position="282"/>
    </location>
</feature>
<evidence type="ECO:0000256" key="12">
    <source>
        <dbReference type="PIRSR" id="PIRSR038084-3"/>
    </source>
</evidence>
<proteinExistence type="inferred from homology"/>
<reference evidence="16" key="1">
    <citation type="journal article" date="2006" name="Science">
        <title>Ancient noncoding elements conserved in the human genome.</title>
        <authorList>
            <person name="Venkatesh B."/>
            <person name="Kirkness E.F."/>
            <person name="Loh Y.H."/>
            <person name="Halpern A.L."/>
            <person name="Lee A.P."/>
            <person name="Johnson J."/>
            <person name="Dandona N."/>
            <person name="Viswanathan L.D."/>
            <person name="Tay A."/>
            <person name="Venter J.C."/>
            <person name="Strausberg R.L."/>
            <person name="Brenner S."/>
        </authorList>
    </citation>
    <scope>NUCLEOTIDE SEQUENCE [LARGE SCALE GENOMIC DNA]</scope>
</reference>
<dbReference type="GO" id="GO:0004402">
    <property type="term" value="F:histone acetyltransferase activity"/>
    <property type="evidence" value="ECO:0007669"/>
    <property type="project" value="UniProtKB-UniRule"/>
</dbReference>
<dbReference type="Gene3D" id="3.40.630.30">
    <property type="match status" value="1"/>
</dbReference>
<dbReference type="GO" id="GO:0042393">
    <property type="term" value="F:histone binding"/>
    <property type="evidence" value="ECO:0007669"/>
    <property type="project" value="InterPro"/>
</dbReference>
<evidence type="ECO:0000256" key="8">
    <source>
        <dbReference type="ARBA" id="ARBA00048017"/>
    </source>
</evidence>
<evidence type="ECO:0000256" key="3">
    <source>
        <dbReference type="ARBA" id="ARBA00013184"/>
    </source>
</evidence>
<reference evidence="16" key="3">
    <citation type="journal article" date="2014" name="Nature">
        <title>Elephant shark genome provides unique insights into gnathostome evolution.</title>
        <authorList>
            <consortium name="International Elephant Shark Genome Sequencing Consortium"/>
            <person name="Venkatesh B."/>
            <person name="Lee A.P."/>
            <person name="Ravi V."/>
            <person name="Maurya A.K."/>
            <person name="Lian M.M."/>
            <person name="Swann J.B."/>
            <person name="Ohta Y."/>
            <person name="Flajnik M.F."/>
            <person name="Sutoh Y."/>
            <person name="Kasahara M."/>
            <person name="Hoon S."/>
            <person name="Gangu V."/>
            <person name="Roy S.W."/>
            <person name="Irimia M."/>
            <person name="Korzh V."/>
            <person name="Kondrychyn I."/>
            <person name="Lim Z.W."/>
            <person name="Tay B.H."/>
            <person name="Tohari S."/>
            <person name="Kong K.W."/>
            <person name="Ho S."/>
            <person name="Lorente-Galdos B."/>
            <person name="Quilez J."/>
            <person name="Marques-Bonet T."/>
            <person name="Raney B.J."/>
            <person name="Ingham P.W."/>
            <person name="Tay A."/>
            <person name="Hillier L.W."/>
            <person name="Minx P."/>
            <person name="Boehm T."/>
            <person name="Wilson R.K."/>
            <person name="Brenner S."/>
            <person name="Warren W.C."/>
        </authorList>
    </citation>
    <scope>NUCLEOTIDE SEQUENCE [LARGE SCALE GENOMIC DNA]</scope>
</reference>
<dbReference type="InterPro" id="IPR037113">
    <property type="entry name" value="Hat1_N_sf"/>
</dbReference>
<comment type="similarity">
    <text evidence="2 9">Belongs to the HAT1 family.</text>
</comment>
<dbReference type="GO" id="GO:0005634">
    <property type="term" value="C:nucleus"/>
    <property type="evidence" value="ECO:0007669"/>
    <property type="project" value="UniProtKB-SubCell"/>
</dbReference>
<dbReference type="PANTHER" id="PTHR12046">
    <property type="entry name" value="HISTONE ACETYLTRANSFERASE TYPE B CATALYTIC SUBUNIT"/>
    <property type="match status" value="1"/>
</dbReference>
<dbReference type="Pfam" id="PF10394">
    <property type="entry name" value="Hat1_N"/>
    <property type="match status" value="1"/>
</dbReference>
<dbReference type="Ensembl" id="ENSCMIT00000031060.1">
    <property type="protein sequence ID" value="ENSCMIP00000030593.1"/>
    <property type="gene ID" value="ENSCMIG00000013159.1"/>
</dbReference>
<protein>
    <recommendedName>
        <fullName evidence="4 9">Histone acetyltransferase type B catalytic subunit</fullName>
        <ecNumber evidence="3 9">2.3.1.48</ecNumber>
    </recommendedName>
</protein>
<evidence type="ECO:0000256" key="4">
    <source>
        <dbReference type="ARBA" id="ARBA00021268"/>
    </source>
</evidence>
<name>A0A4W3IWL7_CALMI</name>
<accession>A0A4W3IWL7</accession>
<reference evidence="15" key="5">
    <citation type="submission" date="2025-09" db="UniProtKB">
        <authorList>
            <consortium name="Ensembl"/>
        </authorList>
    </citation>
    <scope>IDENTIFICATION</scope>
</reference>
<evidence type="ECO:0000256" key="11">
    <source>
        <dbReference type="PIRSR" id="PIRSR038084-2"/>
    </source>
</evidence>
<evidence type="ECO:0000256" key="10">
    <source>
        <dbReference type="PIRSR" id="PIRSR038084-1"/>
    </source>
</evidence>
<dbReference type="CDD" id="cd04301">
    <property type="entry name" value="NAT_SF"/>
    <property type="match status" value="1"/>
</dbReference>
<dbReference type="InterPro" id="IPR017380">
    <property type="entry name" value="Hist_AcTrfase_B-typ_cat-su"/>
</dbReference>
<dbReference type="Gene3D" id="3.90.360.10">
    <property type="entry name" value="Histone acetyl transferase 1 (HAT1), N-terminal domain"/>
    <property type="match status" value="1"/>
</dbReference>
<sequence length="424" mass="49885">GSEAVIRVEVISKCWCNFSDLLNLEKKLSEYKSDTNKAVRLKLVRFPEDLEDESTTFNPLYSHQVFGDEESVFGYRDLEIQLYYSTCSLATFFNVRYTSKVTEKYGNVEVDEIENKLLEYLPAGYCTSLDEFVVQLEKDASFRPFGELIHSYKVQDVKEGLELHYEIYKTDISCPGFREYHQRLQTFLIWFIETASFIDTDDDKWHYFLVFEKYLESGSPRYATVGYMTVYNFYAYPDKVRPRIGQMLVLPPFQGEGHGAQLMETVQKFYTAMPSVLDVTAEEPSEDFVKLRDFVLSKLCQGLPGFEPQKLAKGFSAEMVEQAKHTWKINKHHARRVYEILRLRSTNMSDPKQSREYRLEVKRRLAIPFKKNKKEATRLSRVMPEDWLTQQAEVSVSQEHEYLEETYQSNVEQYRRILERLAQL</sequence>
<keyword evidence="7 9" id="KW-0012">Acyltransferase</keyword>
<evidence type="ECO:0000256" key="6">
    <source>
        <dbReference type="ARBA" id="ARBA00023242"/>
    </source>
</evidence>
<gene>
    <name evidence="15" type="primary">hat1</name>
</gene>
<evidence type="ECO:0000256" key="5">
    <source>
        <dbReference type="ARBA" id="ARBA00022679"/>
    </source>
</evidence>
<evidence type="ECO:0000259" key="14">
    <source>
        <dbReference type="Pfam" id="PF21183"/>
    </source>
</evidence>
<evidence type="ECO:0000256" key="2">
    <source>
        <dbReference type="ARBA" id="ARBA00010543"/>
    </source>
</evidence>